<dbReference type="RefSeq" id="XP_040748908.1">
    <property type="nucleotide sequence ID" value="XM_040900267.1"/>
</dbReference>
<evidence type="ECO:0000313" key="2">
    <source>
        <dbReference type="EMBL" id="PTU17516.1"/>
    </source>
</evidence>
<dbReference type="AlphaFoldDB" id="A0A2T5LML5"/>
<protein>
    <recommendedName>
        <fullName evidence="4">LysM domain-containing protein</fullName>
    </recommendedName>
</protein>
<name>A0A2T5LML5_9EURO</name>
<gene>
    <name evidence="2" type="ORF">P175DRAFT_0535848</name>
</gene>
<evidence type="ECO:0000313" key="3">
    <source>
        <dbReference type="Proteomes" id="UP000244073"/>
    </source>
</evidence>
<comment type="caution">
    <text evidence="2">The sequence shown here is derived from an EMBL/GenBank/DDBJ whole genome shotgun (WGS) entry which is preliminary data.</text>
</comment>
<feature type="region of interest" description="Disordered" evidence="1">
    <location>
        <begin position="1"/>
        <end position="58"/>
    </location>
</feature>
<accession>A0A2T5LML5</accession>
<dbReference type="GeneID" id="63817149"/>
<evidence type="ECO:0000256" key="1">
    <source>
        <dbReference type="SAM" id="MobiDB-lite"/>
    </source>
</evidence>
<dbReference type="Proteomes" id="UP000244073">
    <property type="component" value="Unassembled WGS sequence"/>
</dbReference>
<reference evidence="2 3" key="1">
    <citation type="journal article" date="2018" name="Proc. Natl. Acad. Sci. U.S.A.">
        <title>Linking secondary metabolites to gene clusters through genome sequencing of six diverse Aspergillus species.</title>
        <authorList>
            <person name="Kaerboelling I."/>
            <person name="Vesth T.C."/>
            <person name="Frisvad J.C."/>
            <person name="Nybo J.L."/>
            <person name="Theobald S."/>
            <person name="Kuo A."/>
            <person name="Bowyer P."/>
            <person name="Matsuda Y."/>
            <person name="Mondo S."/>
            <person name="Lyhne E.K."/>
            <person name="Kogle M.E."/>
            <person name="Clum A."/>
            <person name="Lipzen A."/>
            <person name="Salamov A."/>
            <person name="Ngan C.Y."/>
            <person name="Daum C."/>
            <person name="Chiniquy J."/>
            <person name="Barry K."/>
            <person name="LaButti K."/>
            <person name="Haridas S."/>
            <person name="Simmons B.A."/>
            <person name="Magnuson J.K."/>
            <person name="Mortensen U.H."/>
            <person name="Larsen T.O."/>
            <person name="Grigoriev I.V."/>
            <person name="Baker S.E."/>
            <person name="Andersen M.R."/>
        </authorList>
    </citation>
    <scope>NUCLEOTIDE SEQUENCE [LARGE SCALE GENOMIC DNA]</scope>
    <source>
        <strain evidence="2 3">IBT 24754</strain>
    </source>
</reference>
<feature type="compositionally biased region" description="Low complexity" evidence="1">
    <location>
        <begin position="28"/>
        <end position="45"/>
    </location>
</feature>
<sequence length="128" mass="13221">MAVAQGQNHWDDPARSVIARLRVDTPTSSPRESLSSSAGEPGSSLIAPAGPTDVQDPQCIPIEQEPIPCFTDVTYASQVGDTCDSVALTYSVASAAPYSAPTPAIKPTALRWLPATSSASRSSATSCT</sequence>
<dbReference type="EMBL" id="MSFN02000010">
    <property type="protein sequence ID" value="PTU17516.1"/>
    <property type="molecule type" value="Genomic_DNA"/>
</dbReference>
<evidence type="ECO:0008006" key="4">
    <source>
        <dbReference type="Google" id="ProtNLM"/>
    </source>
</evidence>
<dbReference type="VEuPathDB" id="FungiDB:P175DRAFT_0535848"/>
<organism evidence="2 3">
    <name type="scientific">Aspergillus ochraceoroseus IBT 24754</name>
    <dbReference type="NCBI Taxonomy" id="1392256"/>
    <lineage>
        <taxon>Eukaryota</taxon>
        <taxon>Fungi</taxon>
        <taxon>Dikarya</taxon>
        <taxon>Ascomycota</taxon>
        <taxon>Pezizomycotina</taxon>
        <taxon>Eurotiomycetes</taxon>
        <taxon>Eurotiomycetidae</taxon>
        <taxon>Eurotiales</taxon>
        <taxon>Aspergillaceae</taxon>
        <taxon>Aspergillus</taxon>
        <taxon>Aspergillus subgen. Nidulantes</taxon>
    </lineage>
</organism>
<proteinExistence type="predicted"/>